<keyword evidence="3" id="KW-1185">Reference proteome</keyword>
<keyword evidence="1" id="KW-0732">Signal</keyword>
<organism evidence="2 3">
    <name type="scientific">Pseudomarimonas salicorniae</name>
    <dbReference type="NCBI Taxonomy" id="2933270"/>
    <lineage>
        <taxon>Bacteria</taxon>
        <taxon>Pseudomonadati</taxon>
        <taxon>Pseudomonadota</taxon>
        <taxon>Gammaproteobacteria</taxon>
        <taxon>Lysobacterales</taxon>
        <taxon>Lysobacteraceae</taxon>
        <taxon>Pseudomarimonas</taxon>
    </lineage>
</organism>
<sequence length="427" mass="46179">MYTDQPHCQTIDSLRASLACAIALVMLTNPAQSAVEPELPAFTARQSGLRALGDRTQTVKVRLSKIMDAGFEALRACEVDSDGDGLSDCIETDDGQFISATSTGTDPLNPDTDGDGLSDGEEVLGTETGLDLRALGVHPLRRDLLVEIDWFVSEYDCGLHSQRPTAASVQRLVSMFAAASTLNADGSTGINVIIDSGQGGLLTGGNRITGYDAILPGSMDKVFHEIKQANFAPSRLGYFRYVMMPHRYDGGSASSGAAEIVGDDAIVSLYCLNTESNVTRTLAHEIGHMLGLLHGGFEHCNRKPNYNSLMNYRFQFTGTDANCDALGDITSDDMSRGTRLMLDELALNELEGVCGTLPVDWNRDDRFDLGLIMDLNPGEEDRCGGALVRLHDFDDWSNLTFIGLADRTGTLKSIQTQAFCPRVQGEM</sequence>
<protein>
    <recommendedName>
        <fullName evidence="4">Peptidase M43 pregnancy-associated plasma-A domain-containing protein</fullName>
    </recommendedName>
</protein>
<comment type="caution">
    <text evidence="2">The sequence shown here is derived from an EMBL/GenBank/DDBJ whole genome shotgun (WGS) entry which is preliminary data.</text>
</comment>
<evidence type="ECO:0008006" key="4">
    <source>
        <dbReference type="Google" id="ProtNLM"/>
    </source>
</evidence>
<reference evidence="2" key="1">
    <citation type="submission" date="2022-04" db="EMBL/GenBank/DDBJ databases">
        <title>Lysobacter sp. CAU 1642 isolated from sea sand.</title>
        <authorList>
            <person name="Kim W."/>
        </authorList>
    </citation>
    <scope>NUCLEOTIDE SEQUENCE</scope>
    <source>
        <strain evidence="2">CAU 1642</strain>
    </source>
</reference>
<dbReference type="InterPro" id="IPR024079">
    <property type="entry name" value="MetalloPept_cat_dom_sf"/>
</dbReference>
<gene>
    <name evidence="2" type="ORF">M0G41_04300</name>
</gene>
<dbReference type="Gene3D" id="3.40.390.10">
    <property type="entry name" value="Collagenase (Catalytic Domain)"/>
    <property type="match status" value="1"/>
</dbReference>
<evidence type="ECO:0000313" key="2">
    <source>
        <dbReference type="EMBL" id="MCK7592888.1"/>
    </source>
</evidence>
<dbReference type="RefSeq" id="WP_248205482.1">
    <property type="nucleotide sequence ID" value="NZ_JALNMH010000002.1"/>
</dbReference>
<feature type="signal peptide" evidence="1">
    <location>
        <begin position="1"/>
        <end position="33"/>
    </location>
</feature>
<dbReference type="Proteomes" id="UP001431449">
    <property type="component" value="Unassembled WGS sequence"/>
</dbReference>
<name>A0ABT0GEM6_9GAMM</name>
<evidence type="ECO:0000256" key="1">
    <source>
        <dbReference type="SAM" id="SignalP"/>
    </source>
</evidence>
<dbReference type="EMBL" id="JALNMH010000002">
    <property type="protein sequence ID" value="MCK7592888.1"/>
    <property type="molecule type" value="Genomic_DNA"/>
</dbReference>
<dbReference type="SUPFAM" id="SSF55486">
    <property type="entry name" value="Metalloproteases ('zincins'), catalytic domain"/>
    <property type="match status" value="1"/>
</dbReference>
<accession>A0ABT0GEM6</accession>
<feature type="chain" id="PRO_5047371136" description="Peptidase M43 pregnancy-associated plasma-A domain-containing protein" evidence="1">
    <location>
        <begin position="34"/>
        <end position="427"/>
    </location>
</feature>
<proteinExistence type="predicted"/>
<evidence type="ECO:0000313" key="3">
    <source>
        <dbReference type="Proteomes" id="UP001431449"/>
    </source>
</evidence>